<dbReference type="PANTHER" id="PTHR45138">
    <property type="entry name" value="REGULATORY COMPONENTS OF SENSORY TRANSDUCTION SYSTEM"/>
    <property type="match status" value="1"/>
</dbReference>
<dbReference type="EMBL" id="FNAQ01000002">
    <property type="protein sequence ID" value="SDD94706.1"/>
    <property type="molecule type" value="Genomic_DNA"/>
</dbReference>
<dbReference type="RefSeq" id="WP_092076232.1">
    <property type="nucleotide sequence ID" value="NZ_FNAQ01000002.1"/>
</dbReference>
<dbReference type="NCBIfam" id="TIGR00254">
    <property type="entry name" value="GGDEF"/>
    <property type="match status" value="1"/>
</dbReference>
<dbReference type="InterPro" id="IPR000160">
    <property type="entry name" value="GGDEF_dom"/>
</dbReference>
<dbReference type="Gene3D" id="3.30.70.270">
    <property type="match status" value="1"/>
</dbReference>
<dbReference type="OrthoDB" id="9812260at2"/>
<sequence>MPGLDDQTFHKTVHFERVKLLYQAAASNGLRSSFLVILFIPLFLWPYVDHALLLVWTAVVVWINCLRVLLWKEFQRRLAKQLITPDNALTWERYFVLGISMTGLPWAATIFFPFQQQPLACMIYVLLMHTGTNAAVSAMYMASKATTISYLVVTLMPTLMRIAWEGAWQHMVISLLGVVFIAIMGRCIRIHSRNLIETIELKIKNEELSKRDYLTGLWNRRHLNEFTSNLLPANTTEIHRPFCVMLSDIDFFKKYNDTHGHNAGDELLSTIARLIRQNIRSEDLAVRYGGEEFLIVFVGLKLNEAVAIAERIRQVIKQETSVTISAGLVEHEWGIDFKDLTQQADKLLYQAKSSGRDQVVVDV</sequence>
<keyword evidence="6" id="KW-1185">Reference proteome</keyword>
<dbReference type="PANTHER" id="PTHR45138:SF9">
    <property type="entry name" value="DIGUANYLATE CYCLASE DGCM-RELATED"/>
    <property type="match status" value="1"/>
</dbReference>
<dbReference type="FunFam" id="3.30.70.270:FF:000001">
    <property type="entry name" value="Diguanylate cyclase domain protein"/>
    <property type="match status" value="1"/>
</dbReference>
<dbReference type="CDD" id="cd01949">
    <property type="entry name" value="GGDEF"/>
    <property type="match status" value="1"/>
</dbReference>
<dbReference type="InterPro" id="IPR029787">
    <property type="entry name" value="Nucleotide_cyclase"/>
</dbReference>
<dbReference type="GO" id="GO:0005886">
    <property type="term" value="C:plasma membrane"/>
    <property type="evidence" value="ECO:0007669"/>
    <property type="project" value="TreeGrafter"/>
</dbReference>
<organism evidence="5 6">
    <name type="scientific">Desulfuromonas thiophila</name>
    <dbReference type="NCBI Taxonomy" id="57664"/>
    <lineage>
        <taxon>Bacteria</taxon>
        <taxon>Pseudomonadati</taxon>
        <taxon>Thermodesulfobacteriota</taxon>
        <taxon>Desulfuromonadia</taxon>
        <taxon>Desulfuromonadales</taxon>
        <taxon>Desulfuromonadaceae</taxon>
        <taxon>Desulfuromonas</taxon>
    </lineage>
</organism>
<evidence type="ECO:0000256" key="2">
    <source>
        <dbReference type="ARBA" id="ARBA00034247"/>
    </source>
</evidence>
<feature type="transmembrane region" description="Helical" evidence="3">
    <location>
        <begin position="91"/>
        <end position="111"/>
    </location>
</feature>
<feature type="transmembrane region" description="Helical" evidence="3">
    <location>
        <begin position="170"/>
        <end position="188"/>
    </location>
</feature>
<keyword evidence="3" id="KW-0812">Transmembrane</keyword>
<evidence type="ECO:0000313" key="5">
    <source>
        <dbReference type="EMBL" id="SDD94706.1"/>
    </source>
</evidence>
<accession>A0A1G6YYR9</accession>
<dbReference type="Proteomes" id="UP000243205">
    <property type="component" value="Unassembled WGS sequence"/>
</dbReference>
<dbReference type="STRING" id="57664.SAMN05661003_102200"/>
<dbReference type="InterPro" id="IPR050469">
    <property type="entry name" value="Diguanylate_Cyclase"/>
</dbReference>
<dbReference type="Pfam" id="PF00990">
    <property type="entry name" value="GGDEF"/>
    <property type="match status" value="1"/>
</dbReference>
<proteinExistence type="predicted"/>
<name>A0A1G6YYR9_9BACT</name>
<dbReference type="GO" id="GO:0043709">
    <property type="term" value="P:cell adhesion involved in single-species biofilm formation"/>
    <property type="evidence" value="ECO:0007669"/>
    <property type="project" value="TreeGrafter"/>
</dbReference>
<evidence type="ECO:0000313" key="6">
    <source>
        <dbReference type="Proteomes" id="UP000243205"/>
    </source>
</evidence>
<dbReference type="SUPFAM" id="SSF55073">
    <property type="entry name" value="Nucleotide cyclase"/>
    <property type="match status" value="1"/>
</dbReference>
<dbReference type="EC" id="2.7.7.65" evidence="1"/>
<feature type="transmembrane region" description="Helical" evidence="3">
    <location>
        <begin position="20"/>
        <end position="45"/>
    </location>
</feature>
<protein>
    <recommendedName>
        <fullName evidence="1">diguanylate cyclase</fullName>
        <ecNumber evidence="1">2.7.7.65</ecNumber>
    </recommendedName>
</protein>
<evidence type="ECO:0000259" key="4">
    <source>
        <dbReference type="PROSITE" id="PS50887"/>
    </source>
</evidence>
<keyword evidence="3" id="KW-0472">Membrane</keyword>
<dbReference type="AlphaFoldDB" id="A0A1G6YYR9"/>
<comment type="catalytic activity">
    <reaction evidence="2">
        <text>2 GTP = 3',3'-c-di-GMP + 2 diphosphate</text>
        <dbReference type="Rhea" id="RHEA:24898"/>
        <dbReference type="ChEBI" id="CHEBI:33019"/>
        <dbReference type="ChEBI" id="CHEBI:37565"/>
        <dbReference type="ChEBI" id="CHEBI:58805"/>
        <dbReference type="EC" id="2.7.7.65"/>
    </reaction>
</comment>
<dbReference type="InterPro" id="IPR043128">
    <property type="entry name" value="Rev_trsase/Diguanyl_cyclase"/>
</dbReference>
<feature type="domain" description="GGDEF" evidence="4">
    <location>
        <begin position="240"/>
        <end position="363"/>
    </location>
</feature>
<evidence type="ECO:0000256" key="1">
    <source>
        <dbReference type="ARBA" id="ARBA00012528"/>
    </source>
</evidence>
<reference evidence="6" key="1">
    <citation type="submission" date="2016-10" db="EMBL/GenBank/DDBJ databases">
        <authorList>
            <person name="Varghese N."/>
            <person name="Submissions S."/>
        </authorList>
    </citation>
    <scope>NUCLEOTIDE SEQUENCE [LARGE SCALE GENOMIC DNA]</scope>
    <source>
        <strain evidence="6">DSM 8987</strain>
    </source>
</reference>
<gene>
    <name evidence="5" type="ORF">SAMN05661003_102200</name>
</gene>
<keyword evidence="3" id="KW-1133">Transmembrane helix</keyword>
<dbReference type="PROSITE" id="PS50887">
    <property type="entry name" value="GGDEF"/>
    <property type="match status" value="1"/>
</dbReference>
<dbReference type="GO" id="GO:1902201">
    <property type="term" value="P:negative regulation of bacterial-type flagellum-dependent cell motility"/>
    <property type="evidence" value="ECO:0007669"/>
    <property type="project" value="TreeGrafter"/>
</dbReference>
<dbReference type="SMART" id="SM00267">
    <property type="entry name" value="GGDEF"/>
    <property type="match status" value="1"/>
</dbReference>
<evidence type="ECO:0000256" key="3">
    <source>
        <dbReference type="SAM" id="Phobius"/>
    </source>
</evidence>
<dbReference type="GO" id="GO:0052621">
    <property type="term" value="F:diguanylate cyclase activity"/>
    <property type="evidence" value="ECO:0007669"/>
    <property type="project" value="UniProtKB-EC"/>
</dbReference>
<feature type="transmembrane region" description="Helical" evidence="3">
    <location>
        <begin position="51"/>
        <end position="70"/>
    </location>
</feature>